<dbReference type="RefSeq" id="WP_119053953.1">
    <property type="nucleotide sequence ID" value="NZ_CP032157.1"/>
</dbReference>
<dbReference type="PANTHER" id="PTHR37844:SF1">
    <property type="entry name" value="CALCINEURIN-LIKE PHOSPHOESTERASE DOMAIN-CONTAINING PROTEIN"/>
    <property type="match status" value="1"/>
</dbReference>
<keyword evidence="3" id="KW-1185">Reference proteome</keyword>
<evidence type="ECO:0000313" key="2">
    <source>
        <dbReference type="EMBL" id="AXY78080.1"/>
    </source>
</evidence>
<dbReference type="Proteomes" id="UP000263900">
    <property type="component" value="Chromosome"/>
</dbReference>
<proteinExistence type="predicted"/>
<dbReference type="EMBL" id="CP032157">
    <property type="protein sequence ID" value="AXY78080.1"/>
    <property type="molecule type" value="Genomic_DNA"/>
</dbReference>
<dbReference type="InterPro" id="IPR029052">
    <property type="entry name" value="Metallo-depent_PP-like"/>
</dbReference>
<feature type="domain" description="Calcineurin-like phosphoesterase" evidence="1">
    <location>
        <begin position="1"/>
        <end position="216"/>
    </location>
</feature>
<dbReference type="PANTHER" id="PTHR37844">
    <property type="entry name" value="SER/THR PROTEIN PHOSPHATASE SUPERFAMILY (AFU_ORTHOLOGUE AFUA_1G14840)"/>
    <property type="match status" value="1"/>
</dbReference>
<dbReference type="AlphaFoldDB" id="A0A3B7MYA7"/>
<dbReference type="InterPro" id="IPR004843">
    <property type="entry name" value="Calcineurin-like_PHP"/>
</dbReference>
<reference evidence="2 3" key="1">
    <citation type="submission" date="2018-09" db="EMBL/GenBank/DDBJ databases">
        <title>Genome sequencing of strain 6GH32-13.</title>
        <authorList>
            <person name="Weon H.-Y."/>
            <person name="Heo J."/>
            <person name="Kwon S.-W."/>
        </authorList>
    </citation>
    <scope>NUCLEOTIDE SEQUENCE [LARGE SCALE GENOMIC DNA]</scope>
    <source>
        <strain evidence="2 3">5GH32-13</strain>
    </source>
</reference>
<dbReference type="OrthoDB" id="356681at2"/>
<dbReference type="SUPFAM" id="SSF56300">
    <property type="entry name" value="Metallo-dependent phosphatases"/>
    <property type="match status" value="1"/>
</dbReference>
<dbReference type="KEGG" id="pseg:D3H65_30610"/>
<evidence type="ECO:0000313" key="3">
    <source>
        <dbReference type="Proteomes" id="UP000263900"/>
    </source>
</evidence>
<dbReference type="Gene3D" id="3.60.21.10">
    <property type="match status" value="1"/>
</dbReference>
<gene>
    <name evidence="2" type="ORF">D3H65_30610</name>
</gene>
<protein>
    <submittedName>
        <fullName evidence="2">Metallophosphoesterase</fullName>
    </submittedName>
</protein>
<name>A0A3B7MYA7_9BACT</name>
<accession>A0A3B7MYA7</accession>
<dbReference type="GO" id="GO:0016787">
    <property type="term" value="F:hydrolase activity"/>
    <property type="evidence" value="ECO:0007669"/>
    <property type="project" value="InterPro"/>
</dbReference>
<evidence type="ECO:0000259" key="1">
    <source>
        <dbReference type="Pfam" id="PF00149"/>
    </source>
</evidence>
<sequence>MTIQYCSDLHLERPENYAWWKKRPILPAADTLILAGDILPFAEMDQFPDFFHYLSDHFQATYWLPGNHEYYGSDILHRSGPFREAIRPNVFLLNNQVEQLEGITLVFSTLWSHISPAAEWTIARYVTDFRAITHGGERYLPLHSNRLHKECRQFIETAVAAAPTSKIVVATHHIPTFLNYPAKYKNSPVNEAFATELHDFIYQSSIDTWIFGHHHVNTPEFNVGNTRMLTNQLGYVKQGENRGYRQDAVIKP</sequence>
<dbReference type="Pfam" id="PF00149">
    <property type="entry name" value="Metallophos"/>
    <property type="match status" value="1"/>
</dbReference>
<organism evidence="2 3">
    <name type="scientific">Paraflavitalea soli</name>
    <dbReference type="NCBI Taxonomy" id="2315862"/>
    <lineage>
        <taxon>Bacteria</taxon>
        <taxon>Pseudomonadati</taxon>
        <taxon>Bacteroidota</taxon>
        <taxon>Chitinophagia</taxon>
        <taxon>Chitinophagales</taxon>
        <taxon>Chitinophagaceae</taxon>
        <taxon>Paraflavitalea</taxon>
    </lineage>
</organism>